<reference evidence="1 2" key="1">
    <citation type="submission" date="2024-09" db="EMBL/GenBank/DDBJ databases">
        <title>Taxonomic and Genotyping Characterization of Leptospira Strains isolated from Multiple Sources in Colombia highlights the importance of intermediate species.</title>
        <authorList>
            <person name="Torres Higuera L."/>
            <person name="Rojas Tapias D."/>
            <person name="Jimenez Velasquez S."/>
            <person name="Renjifo Ibanez C."/>
        </authorList>
    </citation>
    <scope>NUCLEOTIDE SEQUENCE [LARGE SCALE GENOMIC DNA]</scope>
    <source>
        <strain evidence="1 2">Lep080</strain>
    </source>
</reference>
<dbReference type="InterPro" id="IPR036691">
    <property type="entry name" value="Endo/exonu/phosph_ase_sf"/>
</dbReference>
<evidence type="ECO:0000313" key="1">
    <source>
        <dbReference type="EMBL" id="MFB5735610.1"/>
    </source>
</evidence>
<comment type="caution">
    <text evidence="1">The sequence shown here is derived from an EMBL/GenBank/DDBJ whole genome shotgun (WGS) entry which is preliminary data.</text>
</comment>
<dbReference type="EMBL" id="JBHILJ010000001">
    <property type="protein sequence ID" value="MFB5735610.1"/>
    <property type="molecule type" value="Genomic_DNA"/>
</dbReference>
<evidence type="ECO:0008006" key="3">
    <source>
        <dbReference type="Google" id="ProtNLM"/>
    </source>
</evidence>
<gene>
    <name evidence="1" type="ORF">ACE5IX_03775</name>
</gene>
<keyword evidence="2" id="KW-1185">Reference proteome</keyword>
<name>A0ABV5BKC5_9LEPT</name>
<dbReference type="Proteomes" id="UP001580391">
    <property type="component" value="Unassembled WGS sequence"/>
</dbReference>
<sequence length="507" mass="52420">MTRIMYWNVSDFGNNRFFSASNQRDQSAPRPLTHQQTAAARLGILTNAILALNPDIFVLLECRFGNGVGAAAEGSAATDNSAATLLLWLRANVDPNFQLVPPIKLGTGARPECVAVFYKGVIAAAAAPVPALNRFFAGPYYWPGGAVGPAQNLPPAAGGAAPAYAAPWNLSLPNRQIDAASPILAGVWEDQLAGKFEYLGAVPPLAVAPAALLTFPNAGDRPPLQTDFIEMMPPAAPGGAVRFRVISLFSYHAPSAQNGPGGPANADSVLGTASVANIQELQNLPANFDAAVLVGDFNVSLFAAPAVIAAAYNPLQGLANMQQALAPGAGLNDTVKGYFKTHYGREPAPGTPNGARTWNAWDPTSVPGAPAVAGYPGYQYFGIRDNIGLYDAIDNIFVRPNPPAIANVTVANPVVGSPYTPFAGFAPPAGAPAQGNINFPRDPVFAPATFPLPVAGGGGAGPTPGGIDWTGGAAGGFNIAAQTTFRSWARIGRIRSTSDHLALVVEI</sequence>
<organism evidence="1 2">
    <name type="scientific">Leptospira wolffii</name>
    <dbReference type="NCBI Taxonomy" id="409998"/>
    <lineage>
        <taxon>Bacteria</taxon>
        <taxon>Pseudomonadati</taxon>
        <taxon>Spirochaetota</taxon>
        <taxon>Spirochaetia</taxon>
        <taxon>Leptospirales</taxon>
        <taxon>Leptospiraceae</taxon>
        <taxon>Leptospira</taxon>
    </lineage>
</organism>
<protein>
    <recommendedName>
        <fullName evidence="3">Endonuclease/exonuclease/phosphatase domain-containing protein</fullName>
    </recommendedName>
</protein>
<accession>A0ABV5BKC5</accession>
<dbReference type="SUPFAM" id="SSF56219">
    <property type="entry name" value="DNase I-like"/>
    <property type="match status" value="1"/>
</dbReference>
<proteinExistence type="predicted"/>
<dbReference type="RefSeq" id="WP_375516609.1">
    <property type="nucleotide sequence ID" value="NZ_JBHILI010000001.1"/>
</dbReference>
<evidence type="ECO:0000313" key="2">
    <source>
        <dbReference type="Proteomes" id="UP001580391"/>
    </source>
</evidence>